<dbReference type="PANTHER" id="PTHR43252:SF2">
    <property type="entry name" value="TRANSCRIPTION REGULATOR, PADR-LIKE FAMILY"/>
    <property type="match status" value="1"/>
</dbReference>
<organism evidence="2 3">
    <name type="scientific">Dialister pneumosintes</name>
    <dbReference type="NCBI Taxonomy" id="39950"/>
    <lineage>
        <taxon>Bacteria</taxon>
        <taxon>Bacillati</taxon>
        <taxon>Bacillota</taxon>
        <taxon>Negativicutes</taxon>
        <taxon>Veillonellales</taxon>
        <taxon>Veillonellaceae</taxon>
        <taxon>Dialister</taxon>
    </lineage>
</organism>
<reference evidence="2 3" key="1">
    <citation type="submission" date="2018-08" db="EMBL/GenBank/DDBJ databases">
        <title>Draft genome sequence of Dialister pneumosintes KCOM 1685.</title>
        <authorList>
            <person name="Kook J.-K."/>
            <person name="Park S.-N."/>
            <person name="Lim Y.K."/>
        </authorList>
    </citation>
    <scope>NUCLEOTIDE SEQUENCE [LARGE SCALE GENOMIC DNA]</scope>
    <source>
        <strain evidence="2 3">KCOM 1685</strain>
    </source>
</reference>
<evidence type="ECO:0000313" key="2">
    <source>
        <dbReference type="EMBL" id="RID94950.1"/>
    </source>
</evidence>
<protein>
    <submittedName>
        <fullName evidence="2">PadR family transcriptional regulator</fullName>
    </submittedName>
</protein>
<dbReference type="InterPro" id="IPR036388">
    <property type="entry name" value="WH-like_DNA-bd_sf"/>
</dbReference>
<dbReference type="Proteomes" id="UP000266262">
    <property type="component" value="Unassembled WGS sequence"/>
</dbReference>
<gene>
    <name evidence="2" type="ORF">DX915_05635</name>
</gene>
<dbReference type="SUPFAM" id="SSF46785">
    <property type="entry name" value="Winged helix' DNA-binding domain"/>
    <property type="match status" value="1"/>
</dbReference>
<dbReference type="Pfam" id="PF03551">
    <property type="entry name" value="PadR"/>
    <property type="match status" value="1"/>
</dbReference>
<dbReference type="Gene3D" id="1.10.10.10">
    <property type="entry name" value="Winged helix-like DNA-binding domain superfamily/Winged helix DNA-binding domain"/>
    <property type="match status" value="1"/>
</dbReference>
<dbReference type="InterPro" id="IPR005149">
    <property type="entry name" value="Tscrpt_reg_PadR_N"/>
</dbReference>
<proteinExistence type="predicted"/>
<evidence type="ECO:0000313" key="3">
    <source>
        <dbReference type="Proteomes" id="UP000266262"/>
    </source>
</evidence>
<accession>A0ABX9MDJ8</accession>
<dbReference type="EMBL" id="QWKU01000001">
    <property type="protein sequence ID" value="RID94950.1"/>
    <property type="molecule type" value="Genomic_DNA"/>
</dbReference>
<dbReference type="PANTHER" id="PTHR43252">
    <property type="entry name" value="TRANSCRIPTIONAL REGULATOR YQJI"/>
    <property type="match status" value="1"/>
</dbReference>
<sequence>MQNTKDSLYVGEEYWKQHIDELVTKNQWKRLLTATFILELLLESDSYGNKLEKDIHTRTKKIYKPNPNELYPVLRLMEERGFVKSQWDSPDKRSKRIYQIMDTGRQAYPYMKDKVLEWVERFEKFITAVRDEFSK</sequence>
<comment type="caution">
    <text evidence="2">The sequence shown here is derived from an EMBL/GenBank/DDBJ whole genome shotgun (WGS) entry which is preliminary data.</text>
</comment>
<feature type="domain" description="Transcription regulator PadR N-terminal" evidence="1">
    <location>
        <begin position="37"/>
        <end position="107"/>
    </location>
</feature>
<keyword evidence="3" id="KW-1185">Reference proteome</keyword>
<evidence type="ECO:0000259" key="1">
    <source>
        <dbReference type="Pfam" id="PF03551"/>
    </source>
</evidence>
<dbReference type="InterPro" id="IPR036390">
    <property type="entry name" value="WH_DNA-bd_sf"/>
</dbReference>
<dbReference type="RefSeq" id="WP_119056679.1">
    <property type="nucleotide sequence ID" value="NZ_QWKU01000001.1"/>
</dbReference>
<name>A0ABX9MDJ8_9FIRM</name>